<proteinExistence type="predicted"/>
<dbReference type="Proteomes" id="UP000013827">
    <property type="component" value="Unassembled WGS sequence"/>
</dbReference>
<reference evidence="2" key="1">
    <citation type="journal article" date="2013" name="Nature">
        <title>Pan genome of the phytoplankton Emiliania underpins its global distribution.</title>
        <authorList>
            <person name="Read B.A."/>
            <person name="Kegel J."/>
            <person name="Klute M.J."/>
            <person name="Kuo A."/>
            <person name="Lefebvre S.C."/>
            <person name="Maumus F."/>
            <person name="Mayer C."/>
            <person name="Miller J."/>
            <person name="Monier A."/>
            <person name="Salamov A."/>
            <person name="Young J."/>
            <person name="Aguilar M."/>
            <person name="Claverie J.M."/>
            <person name="Frickenhaus S."/>
            <person name="Gonzalez K."/>
            <person name="Herman E.K."/>
            <person name="Lin Y.C."/>
            <person name="Napier J."/>
            <person name="Ogata H."/>
            <person name="Sarno A.F."/>
            <person name="Shmutz J."/>
            <person name="Schroeder D."/>
            <person name="de Vargas C."/>
            <person name="Verret F."/>
            <person name="von Dassow P."/>
            <person name="Valentin K."/>
            <person name="Van de Peer Y."/>
            <person name="Wheeler G."/>
            <person name="Dacks J.B."/>
            <person name="Delwiche C.F."/>
            <person name="Dyhrman S.T."/>
            <person name="Glockner G."/>
            <person name="John U."/>
            <person name="Richards T."/>
            <person name="Worden A.Z."/>
            <person name="Zhang X."/>
            <person name="Grigoriev I.V."/>
            <person name="Allen A.E."/>
            <person name="Bidle K."/>
            <person name="Borodovsky M."/>
            <person name="Bowler C."/>
            <person name="Brownlee C."/>
            <person name="Cock J.M."/>
            <person name="Elias M."/>
            <person name="Gladyshev V.N."/>
            <person name="Groth M."/>
            <person name="Guda C."/>
            <person name="Hadaegh A."/>
            <person name="Iglesias-Rodriguez M.D."/>
            <person name="Jenkins J."/>
            <person name="Jones B.M."/>
            <person name="Lawson T."/>
            <person name="Leese F."/>
            <person name="Lindquist E."/>
            <person name="Lobanov A."/>
            <person name="Lomsadze A."/>
            <person name="Malik S.B."/>
            <person name="Marsh M.E."/>
            <person name="Mackinder L."/>
            <person name="Mock T."/>
            <person name="Mueller-Roeber B."/>
            <person name="Pagarete A."/>
            <person name="Parker M."/>
            <person name="Probert I."/>
            <person name="Quesneville H."/>
            <person name="Raines C."/>
            <person name="Rensing S.A."/>
            <person name="Riano-Pachon D.M."/>
            <person name="Richier S."/>
            <person name="Rokitta S."/>
            <person name="Shiraiwa Y."/>
            <person name="Soanes D.M."/>
            <person name="van der Giezen M."/>
            <person name="Wahlund T.M."/>
            <person name="Williams B."/>
            <person name="Wilson W."/>
            <person name="Wolfe G."/>
            <person name="Wurch L.L."/>
        </authorList>
    </citation>
    <scope>NUCLEOTIDE SEQUENCE</scope>
</reference>
<sequence length="374" mass="39759">MSADTDRYGGASPGVLLASLLRDKEGALPEAQTCTDVVTLLNALVACSGNPAALVDELSSAGVDDALTEIEPLFSSSPDLALQVQPSGKGTLWSSLPKAPPIDEAAVRERFTATPLQRSNQIQIALAKFKGRGILAAAPLSLEQRGAWTPFLSGVVSLLCLKVLALDETVRKPRAASDDIARLRECSPSAEEVEMLSPFGEDPRLKETLTFEQRKKDAEAQVEAINKAVQCLRGSKTLPLLLALVLQALGKLAETKSTVSDARPAQTSLLHYAATLSSAGVAEELDGLCKAIGEPLSELDVLGSELSSPEYGGKGDGVEGMLSGLQQLHAYWGTRAVHMSLKRGEFEDMKKLQSELQTKIQSRRTYTAGAHGGR</sequence>
<accession>A0A0D3JWE4</accession>
<dbReference type="SUPFAM" id="SSF101447">
    <property type="entry name" value="Formin homology 2 domain (FH2 domain)"/>
    <property type="match status" value="1"/>
</dbReference>
<dbReference type="GeneID" id="17273375"/>
<protein>
    <submittedName>
        <fullName evidence="1">Uncharacterized protein</fullName>
    </submittedName>
</protein>
<evidence type="ECO:0000313" key="2">
    <source>
        <dbReference type="Proteomes" id="UP000013827"/>
    </source>
</evidence>
<dbReference type="Gene3D" id="1.20.58.2220">
    <property type="entry name" value="Formin, FH2 domain"/>
    <property type="match status" value="1"/>
</dbReference>
<dbReference type="HOGENOM" id="CLU_740658_0_0_1"/>
<organism evidence="1 2">
    <name type="scientific">Emiliania huxleyi (strain CCMP1516)</name>
    <dbReference type="NCBI Taxonomy" id="280463"/>
    <lineage>
        <taxon>Eukaryota</taxon>
        <taxon>Haptista</taxon>
        <taxon>Haptophyta</taxon>
        <taxon>Prymnesiophyceae</taxon>
        <taxon>Isochrysidales</taxon>
        <taxon>Noelaerhabdaceae</taxon>
        <taxon>Emiliania</taxon>
    </lineage>
</organism>
<dbReference type="InterPro" id="IPR042201">
    <property type="entry name" value="FH2_Formin_sf"/>
</dbReference>
<dbReference type="RefSeq" id="XP_005780258.1">
    <property type="nucleotide sequence ID" value="XM_005780201.1"/>
</dbReference>
<evidence type="ECO:0000313" key="1">
    <source>
        <dbReference type="EnsemblProtists" id="EOD27829"/>
    </source>
</evidence>
<dbReference type="EnsemblProtists" id="EOD27829">
    <property type="protein sequence ID" value="EOD27829"/>
    <property type="gene ID" value="EMIHUDRAFT_204812"/>
</dbReference>
<keyword evidence="2" id="KW-1185">Reference proteome</keyword>
<dbReference type="AlphaFoldDB" id="A0A0D3JWE4"/>
<dbReference type="PaxDb" id="2903-EOD27829"/>
<dbReference type="KEGG" id="ehx:EMIHUDRAFT_204812"/>
<reference evidence="1" key="2">
    <citation type="submission" date="2024-10" db="UniProtKB">
        <authorList>
            <consortium name="EnsemblProtists"/>
        </authorList>
    </citation>
    <scope>IDENTIFICATION</scope>
</reference>
<name>A0A0D3JWE4_EMIH1</name>